<dbReference type="GO" id="GO:0050518">
    <property type="term" value="F:2-C-methyl-D-erythritol 4-phosphate cytidylyltransferase activity"/>
    <property type="evidence" value="ECO:0007669"/>
    <property type="project" value="UniProtKB-EC"/>
</dbReference>
<protein>
    <submittedName>
        <fullName evidence="3">4-diphosphocytidyl-2C-methyl-D-erythritol synthase</fullName>
        <ecNumber evidence="3">2.7.7.60</ecNumber>
    </submittedName>
</protein>
<sequence length="235" mass="26183">MEVIALIIAGGIGSRMGQAIPKQFLTVYDKPIIAYTMEKFENHPEIDIIAVVCLDGWEHILESYAKQYKITKLKHIFPAGAVGQESIKNGIMGLAEHYGDDNIVLIHDGNRPNLSKDIITECIDVTRRYDNAITCIPCQEAMLETQDGVSSKSSYPRDNLKRTQTPHGFKLGIIKNAHKKAAELNITNSIASCTLMIEIGEKVYFSKGSEKNIKLTTLEDMDIFRALLIGDKNDN</sequence>
<dbReference type="PANTHER" id="PTHR43015">
    <property type="entry name" value="D-RIBITOL-5-PHOSPHATE CYTIDYLYLTRANSFERASE"/>
    <property type="match status" value="1"/>
</dbReference>
<dbReference type="GO" id="GO:0005829">
    <property type="term" value="C:cytosol"/>
    <property type="evidence" value="ECO:0007669"/>
    <property type="project" value="TreeGrafter"/>
</dbReference>
<dbReference type="EMBL" id="CP015578">
    <property type="protein sequence ID" value="ARQ96902.1"/>
    <property type="molecule type" value="Genomic_DNA"/>
</dbReference>
<dbReference type="Pfam" id="PF01128">
    <property type="entry name" value="IspD"/>
    <property type="match status" value="1"/>
</dbReference>
<keyword evidence="1 3" id="KW-0808">Transferase</keyword>
<dbReference type="EC" id="2.7.7.60" evidence="3"/>
<dbReference type="CDD" id="cd02516">
    <property type="entry name" value="CDP-ME_synthetase"/>
    <property type="match status" value="1"/>
</dbReference>
<proteinExistence type="predicted"/>
<dbReference type="PANTHER" id="PTHR43015:SF1">
    <property type="entry name" value="D-RIBITOL-5-PHOSPHATE CYTIDYLYLTRANSFERASE"/>
    <property type="match status" value="1"/>
</dbReference>
<dbReference type="GeneID" id="46920597"/>
<accession>A0A1X9SL08</accession>
<evidence type="ECO:0000256" key="2">
    <source>
        <dbReference type="ARBA" id="ARBA00022695"/>
    </source>
</evidence>
<dbReference type="RefSeq" id="WP_100590324.1">
    <property type="nucleotide sequence ID" value="NZ_CP015578.1"/>
</dbReference>
<dbReference type="KEGG" id="clx:CLAN_0125"/>
<reference evidence="4" key="1">
    <citation type="journal article" date="2017" name="Genome Biol. Evol.">
        <title>Comparative Genomic Analysis Identifies a Campylobacter Clade Deficient in Selenium Metabolism.</title>
        <authorList>
            <person name="Miller W.G."/>
            <person name="Yee E."/>
            <person name="Lopes B.S."/>
            <person name="Chapman M.H."/>
            <person name="Huynh S."/>
            <person name="Bono J.L."/>
            <person name="Parker C.T."/>
            <person name="Strachan N.J.C."/>
            <person name="Forbes K.J."/>
        </authorList>
    </citation>
    <scope>NUCLEOTIDE SEQUENCE [LARGE SCALE GENOMIC DNA]</scope>
    <source>
        <strain evidence="4">NCTC 13004</strain>
    </source>
</reference>
<dbReference type="AlphaFoldDB" id="A0A1X9SL08"/>
<evidence type="ECO:0000313" key="4">
    <source>
        <dbReference type="Proteomes" id="UP000202031"/>
    </source>
</evidence>
<reference evidence="4" key="2">
    <citation type="journal article" date="2017" name="Genome Biol. Evol.">
        <title>Comparative genomic analysis identifies a Campylobacter clade deficient in selenium metabolism.</title>
        <authorList>
            <person name="Miller W.G."/>
            <person name="Yee E."/>
            <person name="Lopes B.S."/>
            <person name="Chapman M.H."/>
            <person name="Huynh S."/>
            <person name="Bono J.L."/>
            <person name="Parker C.T."/>
            <person name="Strachan N.J.C."/>
            <person name="Forbes K.J."/>
        </authorList>
    </citation>
    <scope>NUCLEOTIDE SEQUENCE [LARGE SCALE GENOMIC DNA]</scope>
    <source>
        <strain evidence="4">NCTC 13004</strain>
    </source>
</reference>
<keyword evidence="2 3" id="KW-0548">Nucleotidyltransferase</keyword>
<dbReference type="InterPro" id="IPR034683">
    <property type="entry name" value="IspD/TarI"/>
</dbReference>
<dbReference type="Proteomes" id="UP000202031">
    <property type="component" value="Chromosome"/>
</dbReference>
<evidence type="ECO:0000313" key="3">
    <source>
        <dbReference type="EMBL" id="ARQ96902.1"/>
    </source>
</evidence>
<name>A0A1X9SL08_9BACT</name>
<dbReference type="InterPro" id="IPR029044">
    <property type="entry name" value="Nucleotide-diphossugar_trans"/>
</dbReference>
<evidence type="ECO:0000256" key="1">
    <source>
        <dbReference type="ARBA" id="ARBA00022679"/>
    </source>
</evidence>
<dbReference type="Gene3D" id="3.90.550.10">
    <property type="entry name" value="Spore Coat Polysaccharide Biosynthesis Protein SpsA, Chain A"/>
    <property type="match status" value="1"/>
</dbReference>
<organism evidence="3 4">
    <name type="scientific">Campylobacter lanienae NCTC 13004</name>
    <dbReference type="NCBI Taxonomy" id="1031753"/>
    <lineage>
        <taxon>Bacteria</taxon>
        <taxon>Pseudomonadati</taxon>
        <taxon>Campylobacterota</taxon>
        <taxon>Epsilonproteobacteria</taxon>
        <taxon>Campylobacterales</taxon>
        <taxon>Campylobacteraceae</taxon>
        <taxon>Campylobacter</taxon>
    </lineage>
</organism>
<gene>
    <name evidence="3" type="primary">ispD</name>
    <name evidence="3" type="ORF">CLAN_0125</name>
</gene>
<dbReference type="SUPFAM" id="SSF53448">
    <property type="entry name" value="Nucleotide-diphospho-sugar transferases"/>
    <property type="match status" value="1"/>
</dbReference>